<sequence>MKLYALLTLCTLAILLLRVYAQQCGNQAGGALCANGLCCSQYGWCGTTPDYCGTGCQSQCGSGGAQQCGNQAGGASCANGLCCSQYGYCGTTSDYCGTGCQSQCGGGSTPSGGNDVSSIITRALFDQMLKYRNDPRCPSNGFYTYDAFIAAAGSFSGFGTTGDLTTRKRELAAFLAQTSHETTGGWPSAPDGPYAWGYCFINEQGNPGDYCVASQQWPCAPGKKYFGRGPIQISYNYNYGPAGRAINVDLLNDPDAVARDPTISFKTALWFWMSPQSPKPSCHDVITGQWTPSAADTAAGRLPGYGVITNIINGGIECGKGSNAQSLDRIGFYKRYCDILQVSYGNNLDCDNQSPFA</sequence>
<evidence type="ECO:0000313" key="11">
    <source>
        <dbReference type="EMBL" id="OMO83463.1"/>
    </source>
</evidence>
<feature type="disulfide bond" evidence="7 8">
    <location>
        <begin position="77"/>
        <end position="89"/>
    </location>
</feature>
<dbReference type="CDD" id="cd06921">
    <property type="entry name" value="ChtBD1_GH19_hevein"/>
    <property type="match status" value="2"/>
</dbReference>
<organism evidence="11 12">
    <name type="scientific">Corchorus olitorius</name>
    <dbReference type="NCBI Taxonomy" id="93759"/>
    <lineage>
        <taxon>Eukaryota</taxon>
        <taxon>Viridiplantae</taxon>
        <taxon>Streptophyta</taxon>
        <taxon>Embryophyta</taxon>
        <taxon>Tracheophyta</taxon>
        <taxon>Spermatophyta</taxon>
        <taxon>Magnoliopsida</taxon>
        <taxon>eudicotyledons</taxon>
        <taxon>Gunneridae</taxon>
        <taxon>Pentapetalae</taxon>
        <taxon>rosids</taxon>
        <taxon>malvids</taxon>
        <taxon>Malvales</taxon>
        <taxon>Malvaceae</taxon>
        <taxon>Grewioideae</taxon>
        <taxon>Apeibeae</taxon>
        <taxon>Corchorus</taxon>
    </lineage>
</organism>
<dbReference type="PROSITE" id="PS00026">
    <property type="entry name" value="CHIT_BIND_I_1"/>
    <property type="match status" value="2"/>
</dbReference>
<keyword evidence="11" id="KW-0378">Hydrolase</keyword>
<dbReference type="STRING" id="93759.A0A1R3ILM5"/>
<dbReference type="InterPro" id="IPR000726">
    <property type="entry name" value="Glyco_hydro_19_cat"/>
</dbReference>
<comment type="caution">
    <text evidence="11">The sequence shown here is derived from an EMBL/GenBank/DDBJ whole genome shotgun (WGS) entry which is preliminary data.</text>
</comment>
<dbReference type="EMBL" id="AWUE01017978">
    <property type="protein sequence ID" value="OMO83463.1"/>
    <property type="molecule type" value="Genomic_DNA"/>
</dbReference>
<evidence type="ECO:0000313" key="12">
    <source>
        <dbReference type="Proteomes" id="UP000187203"/>
    </source>
</evidence>
<feature type="domain" description="Chitin-binding type-1" evidence="10">
    <location>
        <begin position="21"/>
        <end position="62"/>
    </location>
</feature>
<dbReference type="Gene3D" id="3.30.20.10">
    <property type="entry name" value="Endochitinase, domain 2"/>
    <property type="match status" value="1"/>
</dbReference>
<dbReference type="GO" id="GO:0004568">
    <property type="term" value="F:chitinase activity"/>
    <property type="evidence" value="ECO:0007669"/>
    <property type="project" value="InterPro"/>
</dbReference>
<dbReference type="PRINTS" id="PR00451">
    <property type="entry name" value="CHITINBINDNG"/>
</dbReference>
<evidence type="ECO:0000256" key="3">
    <source>
        <dbReference type="ARBA" id="ARBA00022729"/>
    </source>
</evidence>
<dbReference type="GO" id="GO:0050832">
    <property type="term" value="P:defense response to fungus"/>
    <property type="evidence" value="ECO:0007669"/>
    <property type="project" value="UniProtKB-ARBA"/>
</dbReference>
<dbReference type="SUPFAM" id="SSF57016">
    <property type="entry name" value="Plant lectins/antimicrobial peptides"/>
    <property type="match status" value="2"/>
</dbReference>
<gene>
    <name evidence="11" type="ORF">COLO4_22525</name>
</gene>
<dbReference type="Gene3D" id="3.30.60.10">
    <property type="entry name" value="Endochitinase-like"/>
    <property type="match status" value="2"/>
</dbReference>
<keyword evidence="12" id="KW-1185">Reference proteome</keyword>
<feature type="disulfide bond" evidence="7 8">
    <location>
        <begin position="68"/>
        <end position="83"/>
    </location>
</feature>
<dbReference type="OrthoDB" id="5985073at2759"/>
<evidence type="ECO:0000259" key="10">
    <source>
        <dbReference type="PROSITE" id="PS50941"/>
    </source>
</evidence>
<evidence type="ECO:0000256" key="5">
    <source>
        <dbReference type="ARBA" id="ARBA00023157"/>
    </source>
</evidence>
<dbReference type="GO" id="GO:0005975">
    <property type="term" value="P:carbohydrate metabolic process"/>
    <property type="evidence" value="ECO:0007669"/>
    <property type="project" value="InterPro"/>
</dbReference>
<dbReference type="SMART" id="SM00270">
    <property type="entry name" value="ChtBD1"/>
    <property type="match status" value="2"/>
</dbReference>
<dbReference type="CDD" id="cd00325">
    <property type="entry name" value="chitinase_GH19"/>
    <property type="match status" value="1"/>
</dbReference>
<dbReference type="PROSITE" id="PS50941">
    <property type="entry name" value="CHIT_BIND_I_2"/>
    <property type="match status" value="2"/>
</dbReference>
<dbReference type="FunFam" id="3.30.20.10:FF:000001">
    <property type="entry name" value="Endochitinase (Chitinase)"/>
    <property type="match status" value="1"/>
</dbReference>
<accession>A0A1R3ILM5</accession>
<dbReference type="PIRSF" id="PIRSF001060">
    <property type="entry name" value="Endochitinase"/>
    <property type="match status" value="1"/>
</dbReference>
<evidence type="ECO:0000256" key="1">
    <source>
        <dbReference type="ARBA" id="ARBA00009373"/>
    </source>
</evidence>
<evidence type="ECO:0000256" key="7">
    <source>
        <dbReference type="PIRSR" id="PIRSR001060-2"/>
    </source>
</evidence>
<keyword evidence="2 8" id="KW-0147">Chitin-binding</keyword>
<evidence type="ECO:0000256" key="2">
    <source>
        <dbReference type="ARBA" id="ARBA00022669"/>
    </source>
</evidence>
<name>A0A1R3ILM5_9ROSI</name>
<feature type="signal peptide" evidence="9">
    <location>
        <begin position="1"/>
        <end position="21"/>
    </location>
</feature>
<keyword evidence="4" id="KW-0611">Plant defense</keyword>
<dbReference type="SMR" id="A0A1R3ILM5"/>
<dbReference type="InterPro" id="IPR023346">
    <property type="entry name" value="Lysozyme-like_dom_sf"/>
</dbReference>
<dbReference type="Pfam" id="PF00187">
    <property type="entry name" value="Chitin_bind_1"/>
    <property type="match status" value="2"/>
</dbReference>
<keyword evidence="3 9" id="KW-0732">Signal</keyword>
<feature type="disulfide bond" evidence="8">
    <location>
        <begin position="38"/>
        <end position="52"/>
    </location>
</feature>
<dbReference type="InterPro" id="IPR036861">
    <property type="entry name" value="Endochitinase-like_sf"/>
</dbReference>
<feature type="disulfide bond" evidence="7">
    <location>
        <begin position="137"/>
        <end position="199"/>
    </location>
</feature>
<evidence type="ECO:0000256" key="6">
    <source>
        <dbReference type="PIRSR" id="PIRSR001060-1"/>
    </source>
</evidence>
<dbReference type="Proteomes" id="UP000187203">
    <property type="component" value="Unassembled WGS sequence"/>
</dbReference>
<evidence type="ECO:0000256" key="9">
    <source>
        <dbReference type="SAM" id="SignalP"/>
    </source>
</evidence>
<evidence type="ECO:0000256" key="4">
    <source>
        <dbReference type="ARBA" id="ARBA00022821"/>
    </source>
</evidence>
<feature type="active site" description="Proton donor" evidence="6">
    <location>
        <position position="181"/>
    </location>
</feature>
<dbReference type="Gene3D" id="1.10.530.10">
    <property type="match status" value="1"/>
</dbReference>
<proteinExistence type="inferred from homology"/>
<dbReference type="PANTHER" id="PTHR22595:SF79">
    <property type="entry name" value="CHITINASE 12"/>
    <property type="match status" value="1"/>
</dbReference>
<dbReference type="PROSITE" id="PS00773">
    <property type="entry name" value="CHITINASE_19_1"/>
    <property type="match status" value="1"/>
</dbReference>
<feature type="disulfide bond" evidence="7">
    <location>
        <begin position="318"/>
        <end position="350"/>
    </location>
</feature>
<dbReference type="InterPro" id="IPR018371">
    <property type="entry name" value="Chitin-binding_1_CS"/>
</dbReference>
<comment type="similarity">
    <text evidence="1">Belongs to the glycosyl hydrolase 19 family. Chitinase class I subfamily.</text>
</comment>
<dbReference type="GO" id="GO:0006032">
    <property type="term" value="P:chitin catabolic process"/>
    <property type="evidence" value="ECO:0007669"/>
    <property type="project" value="InterPro"/>
</dbReference>
<keyword evidence="5 7" id="KW-1015">Disulfide bond</keyword>
<dbReference type="InterPro" id="IPR016283">
    <property type="entry name" value="Glyco_hydro_19"/>
</dbReference>
<feature type="disulfide bond" evidence="7 8">
    <location>
        <begin position="82"/>
        <end position="96"/>
    </location>
</feature>
<protein>
    <submittedName>
        <fullName evidence="11">Glycoside hydrolase, family 19, catalytic</fullName>
    </submittedName>
</protein>
<feature type="domain" description="Chitin-binding type-1" evidence="10">
    <location>
        <begin position="65"/>
        <end position="106"/>
    </location>
</feature>
<reference evidence="12" key="1">
    <citation type="submission" date="2013-09" db="EMBL/GenBank/DDBJ databases">
        <title>Corchorus olitorius genome sequencing.</title>
        <authorList>
            <person name="Alam M."/>
            <person name="Haque M.S."/>
            <person name="Islam M.S."/>
            <person name="Emdad E.M."/>
            <person name="Islam M.M."/>
            <person name="Ahmed B."/>
            <person name="Halim A."/>
            <person name="Hossen Q.M.M."/>
            <person name="Hossain M.Z."/>
            <person name="Ahmed R."/>
            <person name="Khan M.M."/>
            <person name="Islam R."/>
            <person name="Rashid M.M."/>
            <person name="Khan S.A."/>
            <person name="Rahman M.S."/>
            <person name="Alam M."/>
            <person name="Yahiya A.S."/>
            <person name="Khan M.S."/>
            <person name="Azam M.S."/>
            <person name="Haque T."/>
            <person name="Lashkar M.Z.H."/>
            <person name="Akhand A.I."/>
            <person name="Morshed G."/>
            <person name="Roy S."/>
            <person name="Uddin K.S."/>
            <person name="Rabeya T."/>
            <person name="Hossain A.S."/>
            <person name="Chowdhury A."/>
            <person name="Snigdha A.R."/>
            <person name="Mortoza M.S."/>
            <person name="Matin S.A."/>
            <person name="Hoque S.M.E."/>
            <person name="Islam M.K."/>
            <person name="Roy D.K."/>
            <person name="Haider R."/>
            <person name="Moosa M.M."/>
            <person name="Elias S.M."/>
            <person name="Hasan A.M."/>
            <person name="Jahan S."/>
            <person name="Shafiuddin M."/>
            <person name="Mahmood N."/>
            <person name="Shommy N.S."/>
        </authorList>
    </citation>
    <scope>NUCLEOTIDE SEQUENCE [LARGE SCALE GENOMIC DNA]</scope>
    <source>
        <strain evidence="12">cv. O-4</strain>
    </source>
</reference>
<dbReference type="AlphaFoldDB" id="A0A1R3ILM5"/>
<feature type="disulfide bond" evidence="7 8">
    <location>
        <begin position="100"/>
        <end position="104"/>
    </location>
</feature>
<feature type="disulfide bond" evidence="8">
    <location>
        <begin position="33"/>
        <end position="45"/>
    </location>
</feature>
<dbReference type="GO" id="GO:0016998">
    <property type="term" value="P:cell wall macromolecule catabolic process"/>
    <property type="evidence" value="ECO:0007669"/>
    <property type="project" value="InterPro"/>
</dbReference>
<dbReference type="FunFam" id="3.30.60.10:FF:000001">
    <property type="entry name" value="Basic endochitinase"/>
    <property type="match status" value="2"/>
</dbReference>
<feature type="disulfide bond" evidence="7">
    <location>
        <begin position="211"/>
        <end position="219"/>
    </location>
</feature>
<feature type="disulfide bond" evidence="8">
    <location>
        <begin position="24"/>
        <end position="39"/>
    </location>
</feature>
<dbReference type="GO" id="GO:0008061">
    <property type="term" value="F:chitin binding"/>
    <property type="evidence" value="ECO:0007669"/>
    <property type="project" value="UniProtKB-UniRule"/>
</dbReference>
<evidence type="ECO:0000256" key="8">
    <source>
        <dbReference type="PROSITE-ProRule" id="PRU00261"/>
    </source>
</evidence>
<feature type="disulfide bond" evidence="8">
    <location>
        <begin position="56"/>
        <end position="60"/>
    </location>
</feature>
<dbReference type="InterPro" id="IPR001002">
    <property type="entry name" value="Chitin-bd_1"/>
</dbReference>
<dbReference type="PROSITE" id="PS00774">
    <property type="entry name" value="CHITINASE_19_2"/>
    <property type="match status" value="1"/>
</dbReference>
<dbReference type="Pfam" id="PF00182">
    <property type="entry name" value="Glyco_hydro_19"/>
    <property type="match status" value="1"/>
</dbReference>
<feature type="chain" id="PRO_5012593728" evidence="9">
    <location>
        <begin position="22"/>
        <end position="357"/>
    </location>
</feature>
<dbReference type="SUPFAM" id="SSF53955">
    <property type="entry name" value="Lysozyme-like"/>
    <property type="match status" value="1"/>
</dbReference>
<dbReference type="PANTHER" id="PTHR22595">
    <property type="entry name" value="CHITINASE-RELATED"/>
    <property type="match status" value="1"/>
</dbReference>